<name>A0A8S5LRS8_9CAUD</name>
<accession>A0A8S5LRS8</accession>
<evidence type="ECO:0000313" key="1">
    <source>
        <dbReference type="EMBL" id="DAD72729.1"/>
    </source>
</evidence>
<proteinExistence type="predicted"/>
<organism evidence="1">
    <name type="scientific">Siphoviridae sp. ct7EW56</name>
    <dbReference type="NCBI Taxonomy" id="2827562"/>
    <lineage>
        <taxon>Viruses</taxon>
        <taxon>Duplodnaviria</taxon>
        <taxon>Heunggongvirae</taxon>
        <taxon>Uroviricota</taxon>
        <taxon>Caudoviricetes</taxon>
    </lineage>
</organism>
<dbReference type="EMBL" id="BK015904">
    <property type="protein sequence ID" value="DAD72729.1"/>
    <property type="molecule type" value="Genomic_DNA"/>
</dbReference>
<protein>
    <submittedName>
        <fullName evidence="1">Uncharacterized protein</fullName>
    </submittedName>
</protein>
<sequence>MKKINKLEVIGKRWFQKSYGNTYHTATVIVNGEELKSSIKYGYENAYLQTAADLLRSNGYEVPADNLKAFQMVREYPHSVKDVKRKKDL</sequence>
<reference evidence="1" key="1">
    <citation type="journal article" date="2021" name="Proc. Natl. Acad. Sci. U.S.A.">
        <title>A Catalog of Tens of Thousands of Viruses from Human Metagenomes Reveals Hidden Associations with Chronic Diseases.</title>
        <authorList>
            <person name="Tisza M.J."/>
            <person name="Buck C.B."/>
        </authorList>
    </citation>
    <scope>NUCLEOTIDE SEQUENCE</scope>
    <source>
        <strain evidence="1">Ct7EW56</strain>
    </source>
</reference>